<evidence type="ECO:0008006" key="5">
    <source>
        <dbReference type="Google" id="ProtNLM"/>
    </source>
</evidence>
<evidence type="ECO:0000256" key="2">
    <source>
        <dbReference type="SAM" id="Phobius"/>
    </source>
</evidence>
<evidence type="ECO:0000313" key="3">
    <source>
        <dbReference type="EMBL" id="MBO0609310.1"/>
    </source>
</evidence>
<comment type="caution">
    <text evidence="3">The sequence shown here is derived from an EMBL/GenBank/DDBJ whole genome shotgun (WGS) entry which is preliminary data.</text>
</comment>
<feature type="transmembrane region" description="Helical" evidence="2">
    <location>
        <begin position="167"/>
        <end position="188"/>
    </location>
</feature>
<dbReference type="EMBL" id="JAFMPK010000039">
    <property type="protein sequence ID" value="MBO0609310.1"/>
    <property type="molecule type" value="Genomic_DNA"/>
</dbReference>
<reference evidence="4" key="1">
    <citation type="submission" date="2023-07" db="EMBL/GenBank/DDBJ databases">
        <title>Myceligenerans salitolerans sp. nov., a halotolerant actinomycete isolated from a salt lake in Xinjiang, China.</title>
        <authorList>
            <person name="Guan T."/>
        </authorList>
    </citation>
    <scope>NUCLEOTIDE SEQUENCE [LARGE SCALE GENOMIC DNA]</scope>
    <source>
        <strain evidence="4">XHU 5031</strain>
    </source>
</reference>
<accession>A0ABS3I8G3</accession>
<gene>
    <name evidence="3" type="ORF">J0911_09725</name>
</gene>
<protein>
    <recommendedName>
        <fullName evidence="5">Integral membrane protein</fullName>
    </recommendedName>
</protein>
<feature type="region of interest" description="Disordered" evidence="1">
    <location>
        <begin position="1"/>
        <end position="23"/>
    </location>
</feature>
<evidence type="ECO:0000313" key="4">
    <source>
        <dbReference type="Proteomes" id="UP000664617"/>
    </source>
</evidence>
<keyword evidence="2" id="KW-1133">Transmembrane helix</keyword>
<sequence length="232" mass="23578">MVIPVARPAPGHPPQPVDAAGPAPAARTFSDGFALLAECLLVGVYVLLASLPVVTLPAALAAGAAHLRRHLAGQATDLGRFARDWRAAVRELWGVGAAGLVLAGVLAVNVQVAASGLLPGGPAVRWLSVAVGAVAGVVVLRVSGAWSSPAVRDSRVLDRVARAARSVPADPAGSVLLVVAIGLCALLVWMLTPLVGVVGGLLCLAVVAVEFRDRARTALGRSAETEIADRNF</sequence>
<keyword evidence="4" id="KW-1185">Reference proteome</keyword>
<proteinExistence type="predicted"/>
<feature type="transmembrane region" description="Helical" evidence="2">
    <location>
        <begin position="126"/>
        <end position="146"/>
    </location>
</feature>
<dbReference type="Proteomes" id="UP000664617">
    <property type="component" value="Unassembled WGS sequence"/>
</dbReference>
<feature type="transmembrane region" description="Helical" evidence="2">
    <location>
        <begin position="33"/>
        <end position="60"/>
    </location>
</feature>
<feature type="transmembrane region" description="Helical" evidence="2">
    <location>
        <begin position="194"/>
        <end position="211"/>
    </location>
</feature>
<name>A0ABS3I8G3_9MICO</name>
<organism evidence="3 4">
    <name type="scientific">Myceligenerans salitolerans</name>
    <dbReference type="NCBI Taxonomy" id="1230528"/>
    <lineage>
        <taxon>Bacteria</taxon>
        <taxon>Bacillati</taxon>
        <taxon>Actinomycetota</taxon>
        <taxon>Actinomycetes</taxon>
        <taxon>Micrococcales</taxon>
        <taxon>Promicromonosporaceae</taxon>
        <taxon>Myceligenerans</taxon>
    </lineage>
</organism>
<feature type="transmembrane region" description="Helical" evidence="2">
    <location>
        <begin position="92"/>
        <end position="114"/>
    </location>
</feature>
<keyword evidence="2" id="KW-0472">Membrane</keyword>
<keyword evidence="2" id="KW-0812">Transmembrane</keyword>
<evidence type="ECO:0000256" key="1">
    <source>
        <dbReference type="SAM" id="MobiDB-lite"/>
    </source>
</evidence>
<dbReference type="RefSeq" id="WP_207275275.1">
    <property type="nucleotide sequence ID" value="NZ_JAFMPK010000039.1"/>
</dbReference>